<comment type="caution">
    <text evidence="2">The sequence shown here is derived from an EMBL/GenBank/DDBJ whole genome shotgun (WGS) entry which is preliminary data.</text>
</comment>
<evidence type="ECO:0000256" key="1">
    <source>
        <dbReference type="SAM" id="MobiDB-lite"/>
    </source>
</evidence>
<accession>A0A8H8DJ54</accession>
<reference evidence="2 3" key="1">
    <citation type="journal article" name="Sci. Rep.">
        <title>Genome-scale phylogenetic analyses confirm Olpidium as the closest living zoosporic fungus to the non-flagellated, terrestrial fungi.</title>
        <authorList>
            <person name="Chang Y."/>
            <person name="Rochon D."/>
            <person name="Sekimoto S."/>
            <person name="Wang Y."/>
            <person name="Chovatia M."/>
            <person name="Sandor L."/>
            <person name="Salamov A."/>
            <person name="Grigoriev I.V."/>
            <person name="Stajich J.E."/>
            <person name="Spatafora J.W."/>
        </authorList>
    </citation>
    <scope>NUCLEOTIDE SEQUENCE [LARGE SCALE GENOMIC DNA]</scope>
    <source>
        <strain evidence="2">S191</strain>
    </source>
</reference>
<keyword evidence="3" id="KW-1185">Reference proteome</keyword>
<feature type="region of interest" description="Disordered" evidence="1">
    <location>
        <begin position="134"/>
        <end position="154"/>
    </location>
</feature>
<gene>
    <name evidence="2" type="ORF">BJ554DRAFT_7825</name>
</gene>
<organism evidence="2 3">
    <name type="scientific">Olpidium bornovanus</name>
    <dbReference type="NCBI Taxonomy" id="278681"/>
    <lineage>
        <taxon>Eukaryota</taxon>
        <taxon>Fungi</taxon>
        <taxon>Fungi incertae sedis</taxon>
        <taxon>Olpidiomycota</taxon>
        <taxon>Olpidiomycotina</taxon>
        <taxon>Olpidiomycetes</taxon>
        <taxon>Olpidiales</taxon>
        <taxon>Olpidiaceae</taxon>
        <taxon>Olpidium</taxon>
    </lineage>
</organism>
<evidence type="ECO:0000313" key="2">
    <source>
        <dbReference type="EMBL" id="KAG5460161.1"/>
    </source>
</evidence>
<evidence type="ECO:0000313" key="3">
    <source>
        <dbReference type="Proteomes" id="UP000673691"/>
    </source>
</evidence>
<sequence>MFLSRMLPTVGILIEQLPFCEQVQFRDAGVCPFLLPWDPRRAVSTGFCHLLSFLGLQADGVVLRSNFFCIPYWTMLPAAGRVGFTSQSRTFAEYSRNFLTALVSGIAWRQHTTVRQAGANSGILICLAPSTLDRDPRRSPAGRCPGIPVRSGPV</sequence>
<proteinExistence type="predicted"/>
<name>A0A8H8DJ54_9FUNG</name>
<dbReference type="EMBL" id="JAEFCI010005653">
    <property type="protein sequence ID" value="KAG5460161.1"/>
    <property type="molecule type" value="Genomic_DNA"/>
</dbReference>
<dbReference type="AlphaFoldDB" id="A0A8H8DJ54"/>
<protein>
    <submittedName>
        <fullName evidence="2">Uncharacterized protein</fullName>
    </submittedName>
</protein>
<dbReference type="Proteomes" id="UP000673691">
    <property type="component" value="Unassembled WGS sequence"/>
</dbReference>